<evidence type="ECO:0000313" key="1">
    <source>
        <dbReference type="EMBL" id="MFC6766904.1"/>
    </source>
</evidence>
<reference evidence="1 2" key="1">
    <citation type="journal article" date="2019" name="Int. J. Syst. Evol. Microbiol.">
        <title>The Global Catalogue of Microorganisms (GCM) 10K type strain sequencing project: providing services to taxonomists for standard genome sequencing and annotation.</title>
        <authorList>
            <consortium name="The Broad Institute Genomics Platform"/>
            <consortium name="The Broad Institute Genome Sequencing Center for Infectious Disease"/>
            <person name="Wu L."/>
            <person name="Ma J."/>
        </authorList>
    </citation>
    <scope>NUCLEOTIDE SEQUENCE [LARGE SCALE GENOMIC DNA]</scope>
    <source>
        <strain evidence="1 2">LMG 29247</strain>
    </source>
</reference>
<dbReference type="RefSeq" id="WP_273739848.1">
    <property type="nucleotide sequence ID" value="NZ_JAQIVI010000302.1"/>
</dbReference>
<name>A0ABD5SQQ6_9EURY</name>
<gene>
    <name evidence="1" type="ORF">ACFQE6_18565</name>
</gene>
<dbReference type="AlphaFoldDB" id="A0ABD5SQQ6"/>
<organism evidence="1 2">
    <name type="scientific">Natrinema soli</name>
    <dbReference type="NCBI Taxonomy" id="1930624"/>
    <lineage>
        <taxon>Archaea</taxon>
        <taxon>Methanobacteriati</taxon>
        <taxon>Methanobacteriota</taxon>
        <taxon>Stenosarchaea group</taxon>
        <taxon>Halobacteria</taxon>
        <taxon>Halobacteriales</taxon>
        <taxon>Natrialbaceae</taxon>
        <taxon>Natrinema</taxon>
    </lineage>
</organism>
<proteinExistence type="predicted"/>
<keyword evidence="2" id="KW-1185">Reference proteome</keyword>
<dbReference type="Proteomes" id="UP001596383">
    <property type="component" value="Unassembled WGS sequence"/>
</dbReference>
<dbReference type="EMBL" id="JBHSWV010000302">
    <property type="protein sequence ID" value="MFC6766904.1"/>
    <property type="molecule type" value="Genomic_DNA"/>
</dbReference>
<sequence>MKAGVLGVVDGTFKVVDSFAETVTEDGHELERCLTIDRVFSLPSGEMAFEGRAAADAIANETATTIENGEIHVDERERTVTRYAEFVGIPGEFVVVDSGDGAFAFDFIGSETNSSIGRATVDLDEFVAAREGATPWKAGFYGPAETDVNGVFHGADLRDEMGDVLEDSALNQVGLSYEHDGDDVKMTATRSGYVELYRPSSFESADFLEYIRDEILPSLE</sequence>
<evidence type="ECO:0000313" key="2">
    <source>
        <dbReference type="Proteomes" id="UP001596383"/>
    </source>
</evidence>
<accession>A0ABD5SQQ6</accession>
<comment type="caution">
    <text evidence="1">The sequence shown here is derived from an EMBL/GenBank/DDBJ whole genome shotgun (WGS) entry which is preliminary data.</text>
</comment>
<protein>
    <submittedName>
        <fullName evidence="1">Uncharacterized protein</fullName>
    </submittedName>
</protein>